<accession>A0A2Y9TUT5</accession>
<reference evidence="2 3" key="1">
    <citation type="journal article" date="2019" name="Int. J. Syst. Evol. Microbiol.">
        <title>Limnobaculum parvum gen. nov., sp. nov., isolated from a freshwater lake.</title>
        <authorList>
            <person name="Baek C."/>
            <person name="Shin S.K."/>
            <person name="Yi H."/>
        </authorList>
    </citation>
    <scope>NUCLEOTIDE SEQUENCE [LARGE SCALE GENOMIC DNA]</scope>
    <source>
        <strain evidence="2 3">HYN0051</strain>
    </source>
</reference>
<dbReference type="OrthoDB" id="9801997at2"/>
<name>A0A2Y9TUT5_9GAMM</name>
<dbReference type="InterPro" id="IPR029032">
    <property type="entry name" value="AhpD-like"/>
</dbReference>
<dbReference type="PROSITE" id="PS51257">
    <property type="entry name" value="PROKAR_LIPOPROTEIN"/>
    <property type="match status" value="1"/>
</dbReference>
<dbReference type="Gene3D" id="1.20.1290.10">
    <property type="entry name" value="AhpD-like"/>
    <property type="match status" value="1"/>
</dbReference>
<dbReference type="SUPFAM" id="SSF69118">
    <property type="entry name" value="AhpD-like"/>
    <property type="match status" value="1"/>
</dbReference>
<dbReference type="KEGG" id="lpv:HYN51_01450"/>
<proteinExistence type="predicted"/>
<dbReference type="PANTHER" id="PTHR34846">
    <property type="entry name" value="4-CARBOXYMUCONOLACTONE DECARBOXYLASE FAMILY PROTEIN (AFU_ORTHOLOGUE AFUA_6G11590)"/>
    <property type="match status" value="1"/>
</dbReference>
<dbReference type="InterPro" id="IPR003779">
    <property type="entry name" value="CMD-like"/>
</dbReference>
<keyword evidence="3" id="KW-1185">Reference proteome</keyword>
<dbReference type="EMBL" id="CP029185">
    <property type="protein sequence ID" value="AWH87341.1"/>
    <property type="molecule type" value="Genomic_DNA"/>
</dbReference>
<dbReference type="RefSeq" id="WP_108899430.1">
    <property type="nucleotide sequence ID" value="NZ_CP029185.2"/>
</dbReference>
<dbReference type="AlphaFoldDB" id="A0A2Y9TUT5"/>
<evidence type="ECO:0000313" key="3">
    <source>
        <dbReference type="Proteomes" id="UP000244908"/>
    </source>
</evidence>
<protein>
    <submittedName>
        <fullName evidence="2">Carboxymuconolactone decarboxylase family protein</fullName>
    </submittedName>
</protein>
<feature type="domain" description="Carboxymuconolactone decarboxylase-like" evidence="1">
    <location>
        <begin position="13"/>
        <end position="94"/>
    </location>
</feature>
<dbReference type="NCBIfam" id="TIGR00778">
    <property type="entry name" value="ahpD_dom"/>
    <property type="match status" value="1"/>
</dbReference>
<dbReference type="InterPro" id="IPR004675">
    <property type="entry name" value="AhpD_core"/>
</dbReference>
<organism evidence="2 3">
    <name type="scientific">Limnobaculum parvum</name>
    <dbReference type="NCBI Taxonomy" id="2172103"/>
    <lineage>
        <taxon>Bacteria</taxon>
        <taxon>Pseudomonadati</taxon>
        <taxon>Pseudomonadota</taxon>
        <taxon>Gammaproteobacteria</taxon>
        <taxon>Enterobacterales</taxon>
        <taxon>Budviciaceae</taxon>
        <taxon>Limnobaculum</taxon>
    </lineage>
</organism>
<dbReference type="Proteomes" id="UP000244908">
    <property type="component" value="Chromosome"/>
</dbReference>
<dbReference type="PANTHER" id="PTHR34846:SF10">
    <property type="entry name" value="CYTOPLASMIC PROTEIN"/>
    <property type="match status" value="1"/>
</dbReference>
<dbReference type="GO" id="GO:0051920">
    <property type="term" value="F:peroxiredoxin activity"/>
    <property type="evidence" value="ECO:0007669"/>
    <property type="project" value="InterPro"/>
</dbReference>
<sequence>MSQLRLSYPNLSPQAYQGLIACKQALDSSSVGTALIALLYLRISQINGCAFCLKMHTDELRKLNVSNDKIDTLAGWQISSAFSEKEKVALQWAEGLTHISVENSSDDLYQRLQQHFNDNEISDLTLAIGLMNAFNRIAISLRQ</sequence>
<dbReference type="Pfam" id="PF02627">
    <property type="entry name" value="CMD"/>
    <property type="match status" value="1"/>
</dbReference>
<evidence type="ECO:0000259" key="1">
    <source>
        <dbReference type="Pfam" id="PF02627"/>
    </source>
</evidence>
<gene>
    <name evidence="2" type="ORF">HYN51_01450</name>
</gene>
<evidence type="ECO:0000313" key="2">
    <source>
        <dbReference type="EMBL" id="AWH87341.1"/>
    </source>
</evidence>